<dbReference type="PANTHER" id="PTHR12110:SF41">
    <property type="entry name" value="INOSOSE DEHYDRATASE"/>
    <property type="match status" value="1"/>
</dbReference>
<keyword evidence="4" id="KW-1185">Reference proteome</keyword>
<dbReference type="PANTHER" id="PTHR12110">
    <property type="entry name" value="HYDROXYPYRUVATE ISOMERASE"/>
    <property type="match status" value="1"/>
</dbReference>
<dbReference type="SUPFAM" id="SSF51658">
    <property type="entry name" value="Xylose isomerase-like"/>
    <property type="match status" value="1"/>
</dbReference>
<dbReference type="InterPro" id="IPR036237">
    <property type="entry name" value="Xyl_isomerase-like_sf"/>
</dbReference>
<name>A0A143PEB4_LUTPR</name>
<feature type="signal peptide" evidence="1">
    <location>
        <begin position="1"/>
        <end position="29"/>
    </location>
</feature>
<dbReference type="EMBL" id="CP015136">
    <property type="protein sequence ID" value="AMY06912.1"/>
    <property type="molecule type" value="Genomic_DNA"/>
</dbReference>
<dbReference type="AlphaFoldDB" id="A0A143PEB4"/>
<evidence type="ECO:0000313" key="4">
    <source>
        <dbReference type="Proteomes" id="UP000076079"/>
    </source>
</evidence>
<proteinExistence type="predicted"/>
<keyword evidence="3" id="KW-0413">Isomerase</keyword>
<accession>A0A143PEB4</accession>
<reference evidence="4" key="2">
    <citation type="submission" date="2016-04" db="EMBL/GenBank/DDBJ databases">
        <title>First Complete Genome Sequence of a Subdivision 6 Acidobacterium.</title>
        <authorList>
            <person name="Huang S."/>
            <person name="Vieira S."/>
            <person name="Bunk B."/>
            <person name="Riedel T."/>
            <person name="Sproeer C."/>
            <person name="Overmann J."/>
        </authorList>
    </citation>
    <scope>NUCLEOTIDE SEQUENCE [LARGE SCALE GENOMIC DNA]</scope>
    <source>
        <strain evidence="4">DSM 100886 HEG_-6_39</strain>
    </source>
</reference>
<dbReference type="KEGG" id="abac:LuPra_00074"/>
<dbReference type="PROSITE" id="PS51318">
    <property type="entry name" value="TAT"/>
    <property type="match status" value="1"/>
</dbReference>
<evidence type="ECO:0000313" key="3">
    <source>
        <dbReference type="EMBL" id="AMY06912.1"/>
    </source>
</evidence>
<protein>
    <submittedName>
        <fullName evidence="3">Xylose isomerase-like TIM barrel</fullName>
    </submittedName>
</protein>
<gene>
    <name evidence="3" type="ORF">LuPra_00074</name>
</gene>
<evidence type="ECO:0000256" key="1">
    <source>
        <dbReference type="SAM" id="SignalP"/>
    </source>
</evidence>
<dbReference type="OrthoDB" id="107325at2"/>
<dbReference type="InterPro" id="IPR006311">
    <property type="entry name" value="TAT_signal"/>
</dbReference>
<dbReference type="InterPro" id="IPR050312">
    <property type="entry name" value="IolE/XylAMocC-like"/>
</dbReference>
<dbReference type="Proteomes" id="UP000076079">
    <property type="component" value="Chromosome"/>
</dbReference>
<dbReference type="GO" id="GO:0016853">
    <property type="term" value="F:isomerase activity"/>
    <property type="evidence" value="ECO:0007669"/>
    <property type="project" value="UniProtKB-KW"/>
</dbReference>
<dbReference type="RefSeq" id="WP_157898569.1">
    <property type="nucleotide sequence ID" value="NZ_CP015136.1"/>
</dbReference>
<dbReference type="InterPro" id="IPR013022">
    <property type="entry name" value="Xyl_isomerase-like_TIM-brl"/>
</dbReference>
<reference evidence="3 4" key="1">
    <citation type="journal article" date="2016" name="Genome Announc.">
        <title>First Complete Genome Sequence of a Subdivision 6 Acidobacterium Strain.</title>
        <authorList>
            <person name="Huang S."/>
            <person name="Vieira S."/>
            <person name="Bunk B."/>
            <person name="Riedel T."/>
            <person name="Sproer C."/>
            <person name="Overmann J."/>
        </authorList>
    </citation>
    <scope>NUCLEOTIDE SEQUENCE [LARGE SCALE GENOMIC DNA]</scope>
    <source>
        <strain evidence="4">DSM 100886 HEG_-6_39</strain>
    </source>
</reference>
<dbReference type="Pfam" id="PF01261">
    <property type="entry name" value="AP_endonuc_2"/>
    <property type="match status" value="1"/>
</dbReference>
<dbReference type="Gene3D" id="3.20.20.150">
    <property type="entry name" value="Divalent-metal-dependent TIM barrel enzymes"/>
    <property type="match status" value="1"/>
</dbReference>
<organism evidence="3 4">
    <name type="scientific">Luteitalea pratensis</name>
    <dbReference type="NCBI Taxonomy" id="1855912"/>
    <lineage>
        <taxon>Bacteria</taxon>
        <taxon>Pseudomonadati</taxon>
        <taxon>Acidobacteriota</taxon>
        <taxon>Vicinamibacteria</taxon>
        <taxon>Vicinamibacterales</taxon>
        <taxon>Vicinamibacteraceae</taxon>
        <taxon>Luteitalea</taxon>
    </lineage>
</organism>
<feature type="domain" description="Xylose isomerase-like TIM barrel" evidence="2">
    <location>
        <begin position="206"/>
        <end position="348"/>
    </location>
</feature>
<dbReference type="STRING" id="1855912.LuPra_00074"/>
<keyword evidence="1" id="KW-0732">Signal</keyword>
<evidence type="ECO:0000259" key="2">
    <source>
        <dbReference type="Pfam" id="PF01261"/>
    </source>
</evidence>
<dbReference type="PATRIC" id="fig|1813736.3.peg.76"/>
<feature type="chain" id="PRO_5007511212" evidence="1">
    <location>
        <begin position="30"/>
        <end position="352"/>
    </location>
</feature>
<sequence precursor="true">MSITRRQFGRVALAGVPALGVALRGTVAAAGAQAAAPMSRWAGVQVGLNVPYSLGLGNNIPAEDLLKHLVDLGVGSVELRAQPVEHFLGSPTVRAAAEAAKAREAARAVGQVVPTPQQMAQGGLGSGRTQTPEQVAAARTQADEVRKWRLSVSSSRVKELRQLYAKAGVLIDVLKVDDVYAVSDEELDYFFEMARDLGARAISSELPQARSDTKRIGAFADKHKVFMAYHHHAQGTVALYEEIFGEARYNGANIDIGHWTATHNQSPLPFITKHVDRIPHIHVKDRQLGSNGGQNMPFGQGDTPVRQTLQAIRDGKWDIRPILEFEYRVPEGSTRPAEIRKSFEYCRDALLA</sequence>